<dbReference type="RefSeq" id="WP_087640597.1">
    <property type="nucleotide sequence ID" value="NZ_CP147246.1"/>
</dbReference>
<dbReference type="NCBIfam" id="TIGR00099">
    <property type="entry name" value="Cof-subfamily"/>
    <property type="match status" value="1"/>
</dbReference>
<protein>
    <recommendedName>
        <fullName evidence="4">HAD superfamily hydrolase</fullName>
    </recommendedName>
</protein>
<sequence length="260" mass="29674">MDNIKKNVMLIDIDGTFVYDSSEVSKEDLNAFKEAEKYCYMGIATGRSVDEIAYIEKENDITLDYRIGFNGALIVDQKNDVLYNKPIAKQTLLALVDYLEEQQLIFDALDGESRLGNFKHEAKNQLLGLEYYYLESPYETVRNKNVYKINLRPDTLDNASRITKELKRRFSDLSIFQVGQRRIEISADNTSKGEALLKIAEDPSKTIAIGDSENDISMFQKAQVSYCMEHAPDYVKKTATFVVPRFSDAIAHFIKTQEAV</sequence>
<evidence type="ECO:0000313" key="3">
    <source>
        <dbReference type="Proteomes" id="UP000196151"/>
    </source>
</evidence>
<dbReference type="InterPro" id="IPR006379">
    <property type="entry name" value="HAD-SF_hydro_IIB"/>
</dbReference>
<dbReference type="SFLD" id="SFLDS00003">
    <property type="entry name" value="Haloacid_Dehalogenase"/>
    <property type="match status" value="1"/>
</dbReference>
<proteinExistence type="predicted"/>
<organism evidence="1">
    <name type="scientific">Candidatus Enterococcus dunnyi</name>
    <dbReference type="NCBI Taxonomy" id="1834192"/>
    <lineage>
        <taxon>Bacteria</taxon>
        <taxon>Bacillati</taxon>
        <taxon>Bacillota</taxon>
        <taxon>Bacilli</taxon>
        <taxon>Lactobacillales</taxon>
        <taxon>Enterococcaceae</taxon>
        <taxon>Enterococcus</taxon>
    </lineage>
</organism>
<dbReference type="PANTHER" id="PTHR10000">
    <property type="entry name" value="PHOSPHOSERINE PHOSPHATASE"/>
    <property type="match status" value="1"/>
</dbReference>
<reference evidence="1" key="1">
    <citation type="submission" date="2017-05" db="EMBL/GenBank/DDBJ databases">
        <title>The Genome Sequence of Enterococcus sp. 9D6_DIV0238.</title>
        <authorList>
            <consortium name="The Broad Institute Genomics Platform"/>
            <consortium name="The Broad Institute Genomic Center for Infectious Diseases"/>
            <person name="Earl A."/>
            <person name="Manson A."/>
            <person name="Schwartman J."/>
            <person name="Gilmore M."/>
            <person name="Abouelleil A."/>
            <person name="Cao P."/>
            <person name="Chapman S."/>
            <person name="Cusick C."/>
            <person name="Shea T."/>
            <person name="Young S."/>
            <person name="Neafsey D."/>
            <person name="Nusbaum C."/>
            <person name="Birren B."/>
        </authorList>
    </citation>
    <scope>NUCLEOTIDE SEQUENCE [LARGE SCALE GENOMIC DNA]</scope>
    <source>
        <strain evidence="1">9D6_DIV0238</strain>
    </source>
</reference>
<dbReference type="Gene3D" id="3.40.50.1000">
    <property type="entry name" value="HAD superfamily/HAD-like"/>
    <property type="match status" value="1"/>
</dbReference>
<dbReference type="PROSITE" id="PS01229">
    <property type="entry name" value="COF_2"/>
    <property type="match status" value="1"/>
</dbReference>
<keyword evidence="3" id="KW-1185">Reference proteome</keyword>
<dbReference type="Pfam" id="PF08282">
    <property type="entry name" value="Hydrolase_3"/>
    <property type="match status" value="1"/>
</dbReference>
<dbReference type="GO" id="GO:0005829">
    <property type="term" value="C:cytosol"/>
    <property type="evidence" value="ECO:0007669"/>
    <property type="project" value="TreeGrafter"/>
</dbReference>
<dbReference type="PANTHER" id="PTHR10000:SF8">
    <property type="entry name" value="HAD SUPERFAMILY HYDROLASE-LIKE, TYPE 3"/>
    <property type="match status" value="1"/>
</dbReference>
<gene>
    <name evidence="1" type="ORF">A5889_001460</name>
    <name evidence="2" type="ORF">A5889_001617</name>
</gene>
<evidence type="ECO:0008006" key="4">
    <source>
        <dbReference type="Google" id="ProtNLM"/>
    </source>
</evidence>
<name>A0A200J7D6_9ENTE</name>
<dbReference type="Proteomes" id="UP000196151">
    <property type="component" value="Chromosome"/>
</dbReference>
<dbReference type="SFLD" id="SFLDG01140">
    <property type="entry name" value="C2.B:_Phosphomannomutase_and_P"/>
    <property type="match status" value="1"/>
</dbReference>
<evidence type="ECO:0000313" key="2">
    <source>
        <dbReference type="EMBL" id="WYJ94115.1"/>
    </source>
</evidence>
<dbReference type="OrthoDB" id="9790031at2"/>
<dbReference type="NCBIfam" id="TIGR01484">
    <property type="entry name" value="HAD-SF-IIB"/>
    <property type="match status" value="1"/>
</dbReference>
<reference evidence="2" key="3">
    <citation type="submission" date="2024-03" db="EMBL/GenBank/DDBJ databases">
        <title>The Genome Sequence of Enterococcus sp. DIV0238c.</title>
        <authorList>
            <consortium name="The Broad Institute Genomics Platform"/>
            <consortium name="The Broad Institute Microbial Omics Core"/>
            <consortium name="The Broad Institute Genomic Center for Infectious Diseases"/>
            <person name="Earl A."/>
            <person name="Manson A."/>
            <person name="Gilmore M."/>
            <person name="Schwartman J."/>
            <person name="Shea T."/>
            <person name="Abouelleil A."/>
            <person name="Cao P."/>
            <person name="Chapman S."/>
            <person name="Cusick C."/>
            <person name="Young S."/>
            <person name="Neafsey D."/>
            <person name="Nusbaum C."/>
            <person name="Birren B."/>
        </authorList>
    </citation>
    <scope>NUCLEOTIDE SEQUENCE</scope>
    <source>
        <strain evidence="2">9D6_DIV0238</strain>
    </source>
</reference>
<dbReference type="InterPro" id="IPR036412">
    <property type="entry name" value="HAD-like_sf"/>
</dbReference>
<reference evidence="2" key="2">
    <citation type="submission" date="2017-05" db="EMBL/GenBank/DDBJ databases">
        <authorList>
            <consortium name="The Broad Institute Genomics Platform"/>
            <consortium name="The Broad Institute Genomic Center for Infectious Diseases"/>
            <person name="Earl A."/>
            <person name="Manson A."/>
            <person name="Schwartman J."/>
            <person name="Gilmore M."/>
            <person name="Abouelleil A."/>
            <person name="Cao P."/>
            <person name="Chapman S."/>
            <person name="Cusick C."/>
            <person name="Shea T."/>
            <person name="Young S."/>
            <person name="Neafsey D."/>
            <person name="Nusbaum C."/>
            <person name="Birren B."/>
        </authorList>
    </citation>
    <scope>NUCLEOTIDE SEQUENCE</scope>
    <source>
        <strain evidence="2">9D6_DIV0238</strain>
    </source>
</reference>
<dbReference type="EMBL" id="NIBQ01000002">
    <property type="protein sequence ID" value="OUZ32751.1"/>
    <property type="molecule type" value="Genomic_DNA"/>
</dbReference>
<dbReference type="GO" id="GO:0016791">
    <property type="term" value="F:phosphatase activity"/>
    <property type="evidence" value="ECO:0007669"/>
    <property type="project" value="TreeGrafter"/>
</dbReference>
<dbReference type="InterPro" id="IPR023214">
    <property type="entry name" value="HAD_sf"/>
</dbReference>
<accession>A0A200J7D6</accession>
<dbReference type="Gene3D" id="3.30.1240.10">
    <property type="match status" value="1"/>
</dbReference>
<dbReference type="InterPro" id="IPR000150">
    <property type="entry name" value="Cof"/>
</dbReference>
<dbReference type="SUPFAM" id="SSF56784">
    <property type="entry name" value="HAD-like"/>
    <property type="match status" value="1"/>
</dbReference>
<evidence type="ECO:0000313" key="1">
    <source>
        <dbReference type="EMBL" id="OUZ32751.1"/>
    </source>
</evidence>
<dbReference type="GO" id="GO:0000287">
    <property type="term" value="F:magnesium ion binding"/>
    <property type="evidence" value="ECO:0007669"/>
    <property type="project" value="TreeGrafter"/>
</dbReference>
<dbReference type="AlphaFoldDB" id="A0A200J7D6"/>
<dbReference type="EMBL" id="CP147246">
    <property type="protein sequence ID" value="WYJ94115.1"/>
    <property type="molecule type" value="Genomic_DNA"/>
</dbReference>